<evidence type="ECO:0000313" key="3">
    <source>
        <dbReference type="Proteomes" id="UP000070401"/>
    </source>
</evidence>
<organism evidence="2 3">
    <name type="scientific">Fusobacterium nucleatum</name>
    <dbReference type="NCBI Taxonomy" id="851"/>
    <lineage>
        <taxon>Bacteria</taxon>
        <taxon>Fusobacteriati</taxon>
        <taxon>Fusobacteriota</taxon>
        <taxon>Fusobacteriia</taxon>
        <taxon>Fusobacteriales</taxon>
        <taxon>Fusobacteriaceae</taxon>
        <taxon>Fusobacterium</taxon>
    </lineage>
</organism>
<dbReference type="AlphaFoldDB" id="A0A133PC08"/>
<dbReference type="PATRIC" id="fig|851.8.peg.166"/>
<dbReference type="RefSeq" id="WP_005910844.1">
    <property type="nucleotide sequence ID" value="NZ_CABKNP010000002.1"/>
</dbReference>
<feature type="transmembrane region" description="Helical" evidence="1">
    <location>
        <begin position="6"/>
        <end position="25"/>
    </location>
</feature>
<keyword evidence="3" id="KW-1185">Reference proteome</keyword>
<feature type="transmembrane region" description="Helical" evidence="1">
    <location>
        <begin position="88"/>
        <end position="109"/>
    </location>
</feature>
<gene>
    <name evidence="2" type="ORF">HMPREF3221_00167</name>
</gene>
<protein>
    <submittedName>
        <fullName evidence="2">Preprotein translocase, SecE subunit domain protein</fullName>
    </submittedName>
</protein>
<sequence>MDLLFGLIFLFLIILGIFSFFEIAFIRIFFKIKSTKYIKLLKILEIFFFLMIFLGKILFIALTFLYFLVLISDFKKKIISREELIVNILFYFTDILLIIFTILLILGNLPSI</sequence>
<evidence type="ECO:0000256" key="1">
    <source>
        <dbReference type="SAM" id="Phobius"/>
    </source>
</evidence>
<name>A0A133PC08_FUSNU</name>
<accession>A0A133PC08</accession>
<feature type="transmembrane region" description="Helical" evidence="1">
    <location>
        <begin position="46"/>
        <end position="68"/>
    </location>
</feature>
<keyword evidence="1" id="KW-0472">Membrane</keyword>
<comment type="caution">
    <text evidence="2">The sequence shown here is derived from an EMBL/GenBank/DDBJ whole genome shotgun (WGS) entry which is preliminary data.</text>
</comment>
<keyword evidence="1" id="KW-0812">Transmembrane</keyword>
<reference evidence="3" key="1">
    <citation type="submission" date="2016-01" db="EMBL/GenBank/DDBJ databases">
        <authorList>
            <person name="Mitreva M."/>
            <person name="Pepin K.H."/>
            <person name="Mihindukulasuriya K.A."/>
            <person name="Fulton R."/>
            <person name="Fronick C."/>
            <person name="O'Laughlin M."/>
            <person name="Miner T."/>
            <person name="Herter B."/>
            <person name="Rosa B.A."/>
            <person name="Cordes M."/>
            <person name="Tomlinson C."/>
            <person name="Wollam A."/>
            <person name="Palsikar V.B."/>
            <person name="Mardis E.R."/>
            <person name="Wilson R.K."/>
        </authorList>
    </citation>
    <scope>NUCLEOTIDE SEQUENCE [LARGE SCALE GENOMIC DNA]</scope>
    <source>
        <strain evidence="3">MJR7757B</strain>
    </source>
</reference>
<evidence type="ECO:0000313" key="2">
    <source>
        <dbReference type="EMBL" id="KXA26012.1"/>
    </source>
</evidence>
<dbReference type="EMBL" id="LRPY01000018">
    <property type="protein sequence ID" value="KXA26012.1"/>
    <property type="molecule type" value="Genomic_DNA"/>
</dbReference>
<dbReference type="Proteomes" id="UP000070401">
    <property type="component" value="Unassembled WGS sequence"/>
</dbReference>
<keyword evidence="1" id="KW-1133">Transmembrane helix</keyword>
<proteinExistence type="predicted"/>
<dbReference type="GeneID" id="79810436"/>